<evidence type="ECO:0000256" key="1">
    <source>
        <dbReference type="ARBA" id="ARBA00022679"/>
    </source>
</evidence>
<dbReference type="SUPFAM" id="SSF55931">
    <property type="entry name" value="Glutamine synthetase/guanido kinase"/>
    <property type="match status" value="1"/>
</dbReference>
<name>A0ABY2TN35_9SPIR</name>
<proteinExistence type="inferred from homology"/>
<feature type="binding site" evidence="5">
    <location>
        <begin position="23"/>
        <end position="27"/>
    </location>
    <ligand>
        <name>ATP</name>
        <dbReference type="ChEBI" id="CHEBI:30616"/>
    </ligand>
</feature>
<dbReference type="InterPro" id="IPR022414">
    <property type="entry name" value="ATP-guanido_PTrfase_cat"/>
</dbReference>
<dbReference type="Pfam" id="PF00217">
    <property type="entry name" value="ATP-gua_Ptrans"/>
    <property type="match status" value="1"/>
</dbReference>
<dbReference type="Gene3D" id="3.30.590.10">
    <property type="entry name" value="Glutamine synthetase/guanido kinase, catalytic domain"/>
    <property type="match status" value="1"/>
</dbReference>
<evidence type="ECO:0000259" key="6">
    <source>
        <dbReference type="PROSITE" id="PS51510"/>
    </source>
</evidence>
<comment type="caution">
    <text evidence="7">The sequence shown here is derived from an EMBL/GenBank/DDBJ whole genome shotgun (WGS) entry which is preliminary data.</text>
</comment>
<reference evidence="7 8" key="1">
    <citation type="journal article" date="2019" name="Anaerobe">
        <title>Brachyspira catarrhinii sp. nov., an anaerobic intestinal spirochaete isolated from vervet monkeys may have been misidentified as Brachyspira aalborgi in previous studies.</title>
        <authorList>
            <person name="Phillips N.D."/>
            <person name="La T."/>
            <person name="Hampson D.J."/>
        </authorList>
    </citation>
    <scope>NUCLEOTIDE SEQUENCE [LARGE SCALE GENOMIC DNA]</scope>
    <source>
        <strain evidence="7 8">Z12</strain>
    </source>
</reference>
<dbReference type="InterPro" id="IPR000749">
    <property type="entry name" value="ATP-guanido_PTrfase"/>
</dbReference>
<protein>
    <submittedName>
        <fullName evidence="7">Guanido phosphotransferase</fullName>
    </submittedName>
</protein>
<dbReference type="EMBL" id="SJDU01000435">
    <property type="protein sequence ID" value="TKZ29109.1"/>
    <property type="molecule type" value="Genomic_DNA"/>
</dbReference>
<sequence>MFADNNIANWIFNEGSENNIVLYSKVSIYRNLENIRFHHHMDKNEFDKVDSILQKNIEDLNLNLTKIKLAEIKPCDIKILKENLTLPKKRNLLNATLYTNSEQSTSILINSNEHLEIQTIARGLELNDCFKTAYEIENKLDEKIDFAFDKKFGYLTSSPKKIGTALNLTVAISVPAILWKTPDNIDYFINKFSKSGFDLSILSIGKKNIPILTITNKVMIGIKEKDILKNTFDIIHDILDKEKNIRKRIKKLYRIKVEDRICRSKAILSSARVLNYGELIKYSFWLRIGLHYGILKNIKIDDLYYMLFASKNNHLQIQNINNSKEKNINEIRANMVRDILNDK</sequence>
<evidence type="ECO:0000256" key="4">
    <source>
        <dbReference type="ARBA" id="ARBA00022840"/>
    </source>
</evidence>
<comment type="similarity">
    <text evidence="5">Belongs to the ATP:guanido phosphotransferase family.</text>
</comment>
<organism evidence="7 8">
    <name type="scientific">Brachyspira catarrhinii</name>
    <dbReference type="NCBI Taxonomy" id="2528966"/>
    <lineage>
        <taxon>Bacteria</taxon>
        <taxon>Pseudomonadati</taxon>
        <taxon>Spirochaetota</taxon>
        <taxon>Spirochaetia</taxon>
        <taxon>Brachyspirales</taxon>
        <taxon>Brachyspiraceae</taxon>
        <taxon>Brachyspira</taxon>
    </lineage>
</organism>
<accession>A0ABY2TN35</accession>
<feature type="binding site" evidence="5">
    <location>
        <begin position="200"/>
        <end position="205"/>
    </location>
    <ligand>
        <name>ATP</name>
        <dbReference type="ChEBI" id="CHEBI:30616"/>
    </ligand>
</feature>
<dbReference type="Proteomes" id="UP000310168">
    <property type="component" value="Unassembled WGS sequence"/>
</dbReference>
<comment type="caution">
    <text evidence="5">Lacks conserved residue(s) required for the propagation of feature annotation.</text>
</comment>
<dbReference type="PROSITE" id="PS51510">
    <property type="entry name" value="PHOSPHAGEN_KINASE_C"/>
    <property type="match status" value="1"/>
</dbReference>
<evidence type="ECO:0000313" key="8">
    <source>
        <dbReference type="Proteomes" id="UP000310168"/>
    </source>
</evidence>
<evidence type="ECO:0000256" key="3">
    <source>
        <dbReference type="ARBA" id="ARBA00022777"/>
    </source>
</evidence>
<evidence type="ECO:0000256" key="5">
    <source>
        <dbReference type="PROSITE-ProRule" id="PRU00843"/>
    </source>
</evidence>
<feature type="domain" description="Phosphagen kinase C-terminal" evidence="6">
    <location>
        <begin position="20"/>
        <end position="245"/>
    </location>
</feature>
<dbReference type="PANTHER" id="PTHR11547:SF38">
    <property type="entry name" value="ARGININE KINASE 1-RELATED"/>
    <property type="match status" value="1"/>
</dbReference>
<dbReference type="PANTHER" id="PTHR11547">
    <property type="entry name" value="ARGININE OR CREATINE KINASE"/>
    <property type="match status" value="1"/>
</dbReference>
<keyword evidence="3 5" id="KW-0418">Kinase</keyword>
<dbReference type="InterPro" id="IPR014746">
    <property type="entry name" value="Gln_synth/guanido_kin_cat_dom"/>
</dbReference>
<feature type="binding site" evidence="5">
    <location>
        <begin position="167"/>
        <end position="171"/>
    </location>
    <ligand>
        <name>ATP</name>
        <dbReference type="ChEBI" id="CHEBI:30616"/>
    </ligand>
</feature>
<keyword evidence="1 5" id="KW-0808">Transferase</keyword>
<keyword evidence="4 5" id="KW-0067">ATP-binding</keyword>
<gene>
    <name evidence="7" type="ORF">EZH24_11235</name>
</gene>
<evidence type="ECO:0000313" key="7">
    <source>
        <dbReference type="EMBL" id="TKZ29109.1"/>
    </source>
</evidence>
<evidence type="ECO:0000256" key="2">
    <source>
        <dbReference type="ARBA" id="ARBA00022741"/>
    </source>
</evidence>
<keyword evidence="8" id="KW-1185">Reference proteome</keyword>
<keyword evidence="2 5" id="KW-0547">Nucleotide-binding</keyword>